<comment type="caution">
    <text evidence="6">The sequence shown here is derived from an EMBL/GenBank/DDBJ whole genome shotgun (WGS) entry which is preliminary data.</text>
</comment>
<organism evidence="6 7">
    <name type="scientific">Novosphingobium arvoryzae</name>
    <dbReference type="NCBI Taxonomy" id="1256514"/>
    <lineage>
        <taxon>Bacteria</taxon>
        <taxon>Pseudomonadati</taxon>
        <taxon>Pseudomonadota</taxon>
        <taxon>Alphaproteobacteria</taxon>
        <taxon>Sphingomonadales</taxon>
        <taxon>Sphingomonadaceae</taxon>
        <taxon>Novosphingobium</taxon>
    </lineage>
</organism>
<reference evidence="6" key="2">
    <citation type="submission" date="2020-09" db="EMBL/GenBank/DDBJ databases">
        <authorList>
            <person name="Sun Q."/>
            <person name="Kim S."/>
        </authorList>
    </citation>
    <scope>NUCLEOTIDE SEQUENCE</scope>
    <source>
        <strain evidence="6">KCTC 32422</strain>
    </source>
</reference>
<dbReference type="PROSITE" id="PS50977">
    <property type="entry name" value="HTH_TETR_2"/>
    <property type="match status" value="1"/>
</dbReference>
<keyword evidence="3" id="KW-0804">Transcription</keyword>
<dbReference type="InterPro" id="IPR050109">
    <property type="entry name" value="HTH-type_TetR-like_transc_reg"/>
</dbReference>
<reference evidence="6" key="1">
    <citation type="journal article" date="2014" name="Int. J. Syst. Evol. Microbiol.">
        <title>Complete genome sequence of Corynebacterium casei LMG S-19264T (=DSM 44701T), isolated from a smear-ripened cheese.</title>
        <authorList>
            <consortium name="US DOE Joint Genome Institute (JGI-PGF)"/>
            <person name="Walter F."/>
            <person name="Albersmeier A."/>
            <person name="Kalinowski J."/>
            <person name="Ruckert C."/>
        </authorList>
    </citation>
    <scope>NUCLEOTIDE SEQUENCE</scope>
    <source>
        <strain evidence="6">KCTC 32422</strain>
    </source>
</reference>
<evidence type="ECO:0000313" key="6">
    <source>
        <dbReference type="EMBL" id="GGZ98989.1"/>
    </source>
</evidence>
<keyword evidence="7" id="KW-1185">Reference proteome</keyword>
<dbReference type="GO" id="GO:0000976">
    <property type="term" value="F:transcription cis-regulatory region binding"/>
    <property type="evidence" value="ECO:0007669"/>
    <property type="project" value="TreeGrafter"/>
</dbReference>
<dbReference type="Pfam" id="PF00440">
    <property type="entry name" value="TetR_N"/>
    <property type="match status" value="1"/>
</dbReference>
<feature type="domain" description="HTH tetR-type" evidence="5">
    <location>
        <begin position="10"/>
        <end position="70"/>
    </location>
</feature>
<dbReference type="EMBL" id="BMZD01000004">
    <property type="protein sequence ID" value="GGZ98989.1"/>
    <property type="molecule type" value="Genomic_DNA"/>
</dbReference>
<dbReference type="GO" id="GO:0003700">
    <property type="term" value="F:DNA-binding transcription factor activity"/>
    <property type="evidence" value="ECO:0007669"/>
    <property type="project" value="TreeGrafter"/>
</dbReference>
<dbReference type="SUPFAM" id="SSF46689">
    <property type="entry name" value="Homeodomain-like"/>
    <property type="match status" value="1"/>
</dbReference>
<dbReference type="PANTHER" id="PTHR30055:SF234">
    <property type="entry name" value="HTH-TYPE TRANSCRIPTIONAL REGULATOR BETI"/>
    <property type="match status" value="1"/>
</dbReference>
<keyword evidence="1" id="KW-0805">Transcription regulation</keyword>
<dbReference type="RefSeq" id="WP_189540898.1">
    <property type="nucleotide sequence ID" value="NZ_BMZD01000004.1"/>
</dbReference>
<evidence type="ECO:0000256" key="1">
    <source>
        <dbReference type="ARBA" id="ARBA00023015"/>
    </source>
</evidence>
<protein>
    <submittedName>
        <fullName evidence="6">TetR family transcriptional regulator</fullName>
    </submittedName>
</protein>
<dbReference type="Gene3D" id="1.10.357.10">
    <property type="entry name" value="Tetracycline Repressor, domain 2"/>
    <property type="match status" value="1"/>
</dbReference>
<keyword evidence="2 4" id="KW-0238">DNA-binding</keyword>
<dbReference type="PANTHER" id="PTHR30055">
    <property type="entry name" value="HTH-TYPE TRANSCRIPTIONAL REGULATOR RUTR"/>
    <property type="match status" value="1"/>
</dbReference>
<evidence type="ECO:0000256" key="4">
    <source>
        <dbReference type="PROSITE-ProRule" id="PRU00335"/>
    </source>
</evidence>
<dbReference type="InterPro" id="IPR001647">
    <property type="entry name" value="HTH_TetR"/>
</dbReference>
<evidence type="ECO:0000313" key="7">
    <source>
        <dbReference type="Proteomes" id="UP000634139"/>
    </source>
</evidence>
<sequence length="198" mass="20574">MSIRKRLTQEESRTAALEAARALLIELGPQAVTLKAVASRIGRTHANLLHHFGSAAGLQKALAEHLAVTICATIEDAVIASRTGQGSPRDVVDLTFDAFDKEGGAALASWMLVSGNEDALDPIVDVIHDLVTGLDDFGSGQMRDTTHALCLLALGDALMGGALTHSLGLPRSSARDTAEKMLVEAAVHAGIVVPGPIG</sequence>
<gene>
    <name evidence="6" type="ORF">GCM10011617_19240</name>
</gene>
<name>A0A918RJJ9_9SPHN</name>
<evidence type="ECO:0000256" key="2">
    <source>
        <dbReference type="ARBA" id="ARBA00023125"/>
    </source>
</evidence>
<accession>A0A918RJJ9</accession>
<dbReference type="Proteomes" id="UP000634139">
    <property type="component" value="Unassembled WGS sequence"/>
</dbReference>
<evidence type="ECO:0000259" key="5">
    <source>
        <dbReference type="PROSITE" id="PS50977"/>
    </source>
</evidence>
<dbReference type="AlphaFoldDB" id="A0A918RJJ9"/>
<dbReference type="InterPro" id="IPR009057">
    <property type="entry name" value="Homeodomain-like_sf"/>
</dbReference>
<evidence type="ECO:0000256" key="3">
    <source>
        <dbReference type="ARBA" id="ARBA00023163"/>
    </source>
</evidence>
<feature type="DNA-binding region" description="H-T-H motif" evidence="4">
    <location>
        <begin position="33"/>
        <end position="52"/>
    </location>
</feature>
<proteinExistence type="predicted"/>